<reference evidence="3" key="1">
    <citation type="journal article" date="2015" name="MBio">
        <title>Genome-Resolved Metagenomic Analysis Reveals Roles for Candidate Phyla and Other Microbial Community Members in Biogeochemical Transformations in Oil Reservoirs.</title>
        <authorList>
            <person name="Hu P."/>
            <person name="Tom L."/>
            <person name="Singh A."/>
            <person name="Thomas B.C."/>
            <person name="Baker B.J."/>
            <person name="Piceno Y.M."/>
            <person name="Andersen G.L."/>
            <person name="Banfield J.F."/>
        </authorList>
    </citation>
    <scope>NUCLEOTIDE SEQUENCE [LARGE SCALE GENOMIC DNA]</scope>
</reference>
<evidence type="ECO:0000256" key="1">
    <source>
        <dbReference type="SAM" id="Phobius"/>
    </source>
</evidence>
<proteinExistence type="predicted"/>
<dbReference type="AlphaFoldDB" id="A0A101DC11"/>
<gene>
    <name evidence="2" type="ORF">XD40_2026</name>
</gene>
<feature type="non-terminal residue" evidence="2">
    <location>
        <position position="47"/>
    </location>
</feature>
<keyword evidence="1" id="KW-0812">Transmembrane</keyword>
<protein>
    <submittedName>
        <fullName evidence="2">Uncharacterized protein</fullName>
    </submittedName>
</protein>
<dbReference type="EMBL" id="LGEQ01000050">
    <property type="protein sequence ID" value="KUJ92764.1"/>
    <property type="molecule type" value="Genomic_DNA"/>
</dbReference>
<feature type="transmembrane region" description="Helical" evidence="1">
    <location>
        <begin position="7"/>
        <end position="25"/>
    </location>
</feature>
<sequence length="47" mass="5453">MSTELESIAYALIAFGAYWGLVEWLRRRGTLERYNITAYGPVLMIRT</sequence>
<dbReference type="Proteomes" id="UP000054307">
    <property type="component" value="Unassembled WGS sequence"/>
</dbReference>
<name>A0A101DC11_ARCFL</name>
<accession>A0A101DC11</accession>
<evidence type="ECO:0000313" key="2">
    <source>
        <dbReference type="EMBL" id="KUJ92764.1"/>
    </source>
</evidence>
<keyword evidence="1" id="KW-1133">Transmembrane helix</keyword>
<comment type="caution">
    <text evidence="2">The sequence shown here is derived from an EMBL/GenBank/DDBJ whole genome shotgun (WGS) entry which is preliminary data.</text>
</comment>
<evidence type="ECO:0000313" key="3">
    <source>
        <dbReference type="Proteomes" id="UP000054307"/>
    </source>
</evidence>
<organism evidence="2 3">
    <name type="scientific">Archaeoglobus fulgidus</name>
    <dbReference type="NCBI Taxonomy" id="2234"/>
    <lineage>
        <taxon>Archaea</taxon>
        <taxon>Methanobacteriati</taxon>
        <taxon>Methanobacteriota</taxon>
        <taxon>Archaeoglobi</taxon>
        <taxon>Archaeoglobales</taxon>
        <taxon>Archaeoglobaceae</taxon>
        <taxon>Archaeoglobus</taxon>
    </lineage>
</organism>
<keyword evidence="1" id="KW-0472">Membrane</keyword>